<reference evidence="1" key="1">
    <citation type="journal article" date="2018" name="Virology">
        <title>A giant virus infecting green algae encodes key fermentation genes.</title>
        <authorList>
            <person name="Schvarcz C.R."/>
            <person name="Steward G.F."/>
        </authorList>
    </citation>
    <scope>NUCLEOTIDE SEQUENCE [LARGE SCALE GENOMIC DNA]</scope>
</reference>
<proteinExistence type="predicted"/>
<sequence>MSNYFRTLVLQEKLVSEDYTNLANSLYRYRDLIDHHKNNLSYNPDHEYSSKRIHELQGVVRAIETYIQEASDTNHLVRQRRAKIREEIASS</sequence>
<accession>A0A2P0VMW8</accession>
<protein>
    <submittedName>
        <fullName evidence="1">Uncharacterized protein</fullName>
    </submittedName>
</protein>
<organism evidence="1">
    <name type="scientific">Tetraselmis virus 1</name>
    <dbReference type="NCBI Taxonomy" id="2060617"/>
    <lineage>
        <taxon>Viruses</taxon>
        <taxon>Varidnaviria</taxon>
        <taxon>Bamfordvirae</taxon>
        <taxon>Nucleocytoviricota</taxon>
        <taxon>Megaviricetes</taxon>
        <taxon>Imitervirales</taxon>
        <taxon>Allomimiviridae</taxon>
        <taxon>Oceanusvirus</taxon>
        <taxon>Oceanusvirus kaneohense</taxon>
    </lineage>
</organism>
<dbReference type="Proteomes" id="UP000244773">
    <property type="component" value="Segment"/>
</dbReference>
<name>A0A2P0VMW8_9VIRU</name>
<dbReference type="EMBL" id="KY322437">
    <property type="protein sequence ID" value="AUF82246.1"/>
    <property type="molecule type" value="Genomic_DNA"/>
</dbReference>
<evidence type="ECO:0000313" key="1">
    <source>
        <dbReference type="EMBL" id="AUF82246.1"/>
    </source>
</evidence>
<evidence type="ECO:0000313" key="2">
    <source>
        <dbReference type="Proteomes" id="UP000244773"/>
    </source>
</evidence>
<keyword evidence="2" id="KW-1185">Reference proteome</keyword>
<gene>
    <name evidence="1" type="ORF">TetV_154</name>
</gene>